<proteinExistence type="predicted"/>
<keyword evidence="3" id="KW-1185">Reference proteome</keyword>
<name>A0A8S0WW85_CYCAE</name>
<dbReference type="AlphaFoldDB" id="A0A8S0WW85"/>
<dbReference type="SUPFAM" id="SSF56349">
    <property type="entry name" value="DNA breaking-rejoining enzymes"/>
    <property type="match status" value="1"/>
</dbReference>
<dbReference type="InterPro" id="IPR038279">
    <property type="entry name" value="Ndc10_dom2_sf"/>
</dbReference>
<reference evidence="2 3" key="1">
    <citation type="submission" date="2020-01" db="EMBL/GenBank/DDBJ databases">
        <authorList>
            <person name="Gupta K D."/>
        </authorList>
    </citation>
    <scope>NUCLEOTIDE SEQUENCE [LARGE SCALE GENOMIC DNA]</scope>
</reference>
<evidence type="ECO:0000256" key="1">
    <source>
        <dbReference type="SAM" id="MobiDB-lite"/>
    </source>
</evidence>
<dbReference type="GO" id="GO:0003677">
    <property type="term" value="F:DNA binding"/>
    <property type="evidence" value="ECO:0007669"/>
    <property type="project" value="InterPro"/>
</dbReference>
<organism evidence="2 3">
    <name type="scientific">Cyclocybe aegerita</name>
    <name type="common">Black poplar mushroom</name>
    <name type="synonym">Agrocybe aegerita</name>
    <dbReference type="NCBI Taxonomy" id="1973307"/>
    <lineage>
        <taxon>Eukaryota</taxon>
        <taxon>Fungi</taxon>
        <taxon>Dikarya</taxon>
        <taxon>Basidiomycota</taxon>
        <taxon>Agaricomycotina</taxon>
        <taxon>Agaricomycetes</taxon>
        <taxon>Agaricomycetidae</taxon>
        <taxon>Agaricales</taxon>
        <taxon>Agaricineae</taxon>
        <taxon>Bolbitiaceae</taxon>
        <taxon>Cyclocybe</taxon>
    </lineage>
</organism>
<dbReference type="OrthoDB" id="2675946at2759"/>
<evidence type="ECO:0000313" key="2">
    <source>
        <dbReference type="EMBL" id="CAA7260308.1"/>
    </source>
</evidence>
<feature type="region of interest" description="Disordered" evidence="1">
    <location>
        <begin position="602"/>
        <end position="632"/>
    </location>
</feature>
<protein>
    <submittedName>
        <fullName evidence="2">Uncharacterized protein</fullName>
    </submittedName>
</protein>
<dbReference type="Proteomes" id="UP000467700">
    <property type="component" value="Unassembled WGS sequence"/>
</dbReference>
<feature type="compositionally biased region" description="Polar residues" evidence="1">
    <location>
        <begin position="34"/>
        <end position="43"/>
    </location>
</feature>
<feature type="region of interest" description="Disordered" evidence="1">
    <location>
        <begin position="1"/>
        <end position="53"/>
    </location>
</feature>
<dbReference type="EMBL" id="CACVBS010000029">
    <property type="protein sequence ID" value="CAA7260308.1"/>
    <property type="molecule type" value="Genomic_DNA"/>
</dbReference>
<feature type="compositionally biased region" description="Low complexity" evidence="1">
    <location>
        <begin position="10"/>
        <end position="27"/>
    </location>
</feature>
<gene>
    <name evidence="2" type="ORF">AAE3_LOCUS2724</name>
</gene>
<accession>A0A8S0WW85</accession>
<evidence type="ECO:0000313" key="3">
    <source>
        <dbReference type="Proteomes" id="UP000467700"/>
    </source>
</evidence>
<dbReference type="InterPro" id="IPR011010">
    <property type="entry name" value="DNA_brk_join_enz"/>
</dbReference>
<comment type="caution">
    <text evidence="2">The sequence shown here is derived from an EMBL/GenBank/DDBJ whole genome shotgun (WGS) entry which is preliminary data.</text>
</comment>
<dbReference type="Gene3D" id="1.10.443.20">
    <property type="entry name" value="Centromere DNA-binding protein complex CBF3 subunit, domain 2"/>
    <property type="match status" value="1"/>
</dbReference>
<sequence length="632" mass="69291">MDSTSNGRQLSAPSTEEAPPSSAAISLPSPPSSVNANAISVSPSGPPIDPALIHERSFPDRTAEGSLASQAGYEAKLWNSPRAKIKIKKPLQDACKYLQLRVANRANLVGLRAALVRHWYPSAAPTNTPAALPASSSPPSVRRPHAVVPENRVIGLSTPSRSLEADIDIDNETLVNEYDTPDGMGLDTLGAIDVGDLEGLDEDEEPEDDSLAEAGADDFDSYKTQVRVSAAQSWESNRRAGGRNTQKSVVKSWQIFLEHALAEGKVRDDIVDEHSLLVYLEFSSNRCRRNKRGEYIPNTRVGASQIKKEFFGALRIRKMQDARDPTLATCRPATTVHVYDYLKTCMDKALQDAREGLIPADDAPDIVANTWLESLSDETMIKIRHGFLQHRELKSTITGHLAWTMMNASGNRGDDVRALRLCEMQPYLDFVHPNGETSVFAILGLQSDQETKTRSKAMQTQECQIRLIHGETATVSYHPMALLNLFGQAFKKANVQSWIKVHLAQHMLGYNQAKMGVNSDETAKMGWSRGTYQDVYAPAILKTAVLAAHGFPEDALAELEAFRKVPGKVNLLGTNALTLFLANRRKEEAQVLQAPEPGGVLVLQPEQAPTMTGAKRRAPTIAGRPKPKKTKQ</sequence>